<dbReference type="Proteomes" id="UP000609121">
    <property type="component" value="Unassembled WGS sequence"/>
</dbReference>
<keyword evidence="3 4" id="KW-0560">Oxidoreductase</keyword>
<comment type="pathway">
    <text evidence="1">Cofactor biosynthesis; adenosylcobalamin biosynthesis.</text>
</comment>
<evidence type="ECO:0000313" key="4">
    <source>
        <dbReference type="EMBL" id="MBE3640667.1"/>
    </source>
</evidence>
<accession>A0A8J6YZ28</accession>
<dbReference type="NCBIfam" id="NF005968">
    <property type="entry name" value="PRK08057.1-2"/>
    <property type="match status" value="1"/>
</dbReference>
<protein>
    <submittedName>
        <fullName evidence="4">Cobalt-precorrin-6A reductase</fullName>
        <ecNumber evidence="4">1.3.1.106</ecNumber>
    </submittedName>
</protein>
<dbReference type="PANTHER" id="PTHR36925:SF1">
    <property type="entry name" value="COBALT-PRECORRIN-6A REDUCTASE"/>
    <property type="match status" value="1"/>
</dbReference>
<evidence type="ECO:0000256" key="3">
    <source>
        <dbReference type="ARBA" id="ARBA00023002"/>
    </source>
</evidence>
<keyword evidence="2" id="KW-0169">Cobalamin biosynthesis</keyword>
<reference evidence="4" key="1">
    <citation type="submission" date="2020-09" db="EMBL/GenBank/DDBJ databases">
        <title>A novel bacterium of genus Mangrovicoccus, isolated from South China Sea.</title>
        <authorList>
            <person name="Huang H."/>
            <person name="Mo K."/>
            <person name="Hu Y."/>
        </authorList>
    </citation>
    <scope>NUCLEOTIDE SEQUENCE</scope>
    <source>
        <strain evidence="4">HB182678</strain>
    </source>
</reference>
<dbReference type="GO" id="GO:0009236">
    <property type="term" value="P:cobalamin biosynthetic process"/>
    <property type="evidence" value="ECO:0007669"/>
    <property type="project" value="UniProtKB-UniPathway"/>
</dbReference>
<evidence type="ECO:0000313" key="5">
    <source>
        <dbReference type="Proteomes" id="UP000609121"/>
    </source>
</evidence>
<dbReference type="UniPathway" id="UPA00148"/>
<evidence type="ECO:0000256" key="2">
    <source>
        <dbReference type="ARBA" id="ARBA00022573"/>
    </source>
</evidence>
<dbReference type="RefSeq" id="WP_193187228.1">
    <property type="nucleotide sequence ID" value="NZ_JACVXA010000123.1"/>
</dbReference>
<dbReference type="Pfam" id="PF02571">
    <property type="entry name" value="CbiJ"/>
    <property type="match status" value="1"/>
</dbReference>
<dbReference type="NCBIfam" id="TIGR00715">
    <property type="entry name" value="precor6x_red"/>
    <property type="match status" value="1"/>
</dbReference>
<dbReference type="EMBL" id="JACVXA010000123">
    <property type="protein sequence ID" value="MBE3640667.1"/>
    <property type="molecule type" value="Genomic_DNA"/>
</dbReference>
<dbReference type="AlphaFoldDB" id="A0A8J6YZ28"/>
<organism evidence="4 5">
    <name type="scientific">Mangrovicoccus algicola</name>
    <dbReference type="NCBI Taxonomy" id="2771008"/>
    <lineage>
        <taxon>Bacteria</taxon>
        <taxon>Pseudomonadati</taxon>
        <taxon>Pseudomonadota</taxon>
        <taxon>Alphaproteobacteria</taxon>
        <taxon>Rhodobacterales</taxon>
        <taxon>Paracoccaceae</taxon>
        <taxon>Mangrovicoccus</taxon>
    </lineage>
</organism>
<gene>
    <name evidence="4" type="ORF">ICN82_20905</name>
</gene>
<keyword evidence="5" id="KW-1185">Reference proteome</keyword>
<sequence>MTRLLLLGGTSDAAALARLVADAGLDAVYSYAGRTAAPAAQPLPLRTGGFGGIEGLAAWLAAERITHVIDATHPFAAGMSRNAVTACAARGLPLLALERPGWREAPGDRWIRVPDLEAAARALPETPARVFLGIGRQQAEIFACRAQHHYLLRRVDPGPPPPGLPDVGQIVARGPFDPEAETRLLAAHRITHVVSKDSGGTGAVAKLTAARRLGLPVILAERPAIPARETRADPQAAMDWLEAHGAGTPRGV</sequence>
<dbReference type="GO" id="GO:0016994">
    <property type="term" value="F:precorrin-6A reductase activity"/>
    <property type="evidence" value="ECO:0007669"/>
    <property type="project" value="InterPro"/>
</dbReference>
<proteinExistence type="predicted"/>
<dbReference type="EC" id="1.3.1.106" evidence="4"/>
<dbReference type="PANTHER" id="PTHR36925">
    <property type="entry name" value="COBALT-PRECORRIN-6A REDUCTASE"/>
    <property type="match status" value="1"/>
</dbReference>
<comment type="caution">
    <text evidence="4">The sequence shown here is derived from an EMBL/GenBank/DDBJ whole genome shotgun (WGS) entry which is preliminary data.</text>
</comment>
<dbReference type="InterPro" id="IPR003723">
    <property type="entry name" value="Precorrin-6x_reduct"/>
</dbReference>
<name>A0A8J6YZ28_9RHOB</name>
<evidence type="ECO:0000256" key="1">
    <source>
        <dbReference type="ARBA" id="ARBA00004953"/>
    </source>
</evidence>
<dbReference type="PROSITE" id="PS51014">
    <property type="entry name" value="COBK_CBIJ"/>
    <property type="match status" value="1"/>
</dbReference>